<accession>A0A0F6W6I8</accession>
<dbReference type="InterPro" id="IPR002491">
    <property type="entry name" value="ABC_transptr_periplasmic_BD"/>
</dbReference>
<dbReference type="Pfam" id="PF01497">
    <property type="entry name" value="Peripla_BP_2"/>
    <property type="match status" value="1"/>
</dbReference>
<keyword evidence="4" id="KW-1185">Reference proteome</keyword>
<keyword evidence="1" id="KW-0732">Signal</keyword>
<dbReference type="InterPro" id="IPR054828">
    <property type="entry name" value="Vit_B12_bind_prot"/>
</dbReference>
<name>A0A0F6W6I8_9BACT</name>
<organism evidence="3 4">
    <name type="scientific">Sandaracinus amylolyticus</name>
    <dbReference type="NCBI Taxonomy" id="927083"/>
    <lineage>
        <taxon>Bacteria</taxon>
        <taxon>Pseudomonadati</taxon>
        <taxon>Myxococcota</taxon>
        <taxon>Polyangia</taxon>
        <taxon>Polyangiales</taxon>
        <taxon>Sandaracinaceae</taxon>
        <taxon>Sandaracinus</taxon>
    </lineage>
</organism>
<dbReference type="InterPro" id="IPR050902">
    <property type="entry name" value="ABC_Transporter_SBP"/>
</dbReference>
<sequence length="281" mass="31117">MVIEIDALGREVVVAREPRRVVSLVPSETESVVAMVGLERLVARTEYCEEPRGCIESIATIGGTKNVDVDAVCALAPDLVLANQEENSQRDVEALIARGVNVFVSFPCTVAAALAHLETTARLLYVEPSRVPEIDALRVALSRAEANVRARPVRVFAPIWKDPWMTFDGRTYASDLVRLAGGVNVFADRARRYPLAADLGRAEAKPTTRDTRYPRFELAEVETRAPERVLLPDEPYRFGETEKRELEAPGRRVELICGKDLFWYGVRAAGALERLAARLSS</sequence>
<evidence type="ECO:0000313" key="3">
    <source>
        <dbReference type="EMBL" id="AKF08686.1"/>
    </source>
</evidence>
<evidence type="ECO:0000256" key="1">
    <source>
        <dbReference type="ARBA" id="ARBA00022729"/>
    </source>
</evidence>
<gene>
    <name evidence="3" type="ORF">DB32_005835</name>
</gene>
<dbReference type="SUPFAM" id="SSF53807">
    <property type="entry name" value="Helical backbone' metal receptor"/>
    <property type="match status" value="1"/>
</dbReference>
<proteinExistence type="predicted"/>
<feature type="domain" description="Fe/B12 periplasmic-binding" evidence="2">
    <location>
        <begin position="20"/>
        <end position="281"/>
    </location>
</feature>
<dbReference type="Proteomes" id="UP000034883">
    <property type="component" value="Chromosome"/>
</dbReference>
<dbReference type="STRING" id="927083.DB32_005835"/>
<dbReference type="PROSITE" id="PS50983">
    <property type="entry name" value="FE_B12_PBP"/>
    <property type="match status" value="1"/>
</dbReference>
<protein>
    <submittedName>
        <fullName evidence="3">ABC-type Fe3+-hydroxamate transport system, periplasmic component</fullName>
    </submittedName>
</protein>
<dbReference type="EMBL" id="CP011125">
    <property type="protein sequence ID" value="AKF08686.1"/>
    <property type="molecule type" value="Genomic_DNA"/>
</dbReference>
<evidence type="ECO:0000259" key="2">
    <source>
        <dbReference type="PROSITE" id="PS50983"/>
    </source>
</evidence>
<dbReference type="AlphaFoldDB" id="A0A0F6W6I8"/>
<dbReference type="Gene3D" id="3.40.50.1980">
    <property type="entry name" value="Nitrogenase molybdenum iron protein domain"/>
    <property type="match status" value="2"/>
</dbReference>
<dbReference type="NCBIfam" id="NF038402">
    <property type="entry name" value="TroA_like"/>
    <property type="match status" value="2"/>
</dbReference>
<dbReference type="PANTHER" id="PTHR30535:SF35">
    <property type="entry name" value="PERIPLASMIC BINDING PROTEIN"/>
    <property type="match status" value="1"/>
</dbReference>
<dbReference type="KEGG" id="samy:DB32_005835"/>
<dbReference type="PANTHER" id="PTHR30535">
    <property type="entry name" value="VITAMIN B12-BINDING PROTEIN"/>
    <property type="match status" value="1"/>
</dbReference>
<evidence type="ECO:0000313" key="4">
    <source>
        <dbReference type="Proteomes" id="UP000034883"/>
    </source>
</evidence>
<reference evidence="3 4" key="1">
    <citation type="submission" date="2015-03" db="EMBL/GenBank/DDBJ databases">
        <title>Genome assembly of Sandaracinus amylolyticus DSM 53668.</title>
        <authorList>
            <person name="Sharma G."/>
            <person name="Subramanian S."/>
        </authorList>
    </citation>
    <scope>NUCLEOTIDE SEQUENCE [LARGE SCALE GENOMIC DNA]</scope>
    <source>
        <strain evidence="3 4">DSM 53668</strain>
    </source>
</reference>